<feature type="region of interest" description="Disordered" evidence="9">
    <location>
        <begin position="1"/>
        <end position="217"/>
    </location>
</feature>
<dbReference type="InterPro" id="IPR017703">
    <property type="entry name" value="YgfZ/GCV_T_CS"/>
</dbReference>
<dbReference type="Ensembl" id="ENSEAST00005040368.1">
    <property type="protein sequence ID" value="ENSEASP00005059325.1"/>
    <property type="gene ID" value="ENSEASG00005033564.1"/>
</dbReference>
<evidence type="ECO:0000256" key="7">
    <source>
        <dbReference type="ARBA" id="ARBA00093447"/>
    </source>
</evidence>
<feature type="compositionally biased region" description="Low complexity" evidence="9">
    <location>
        <begin position="140"/>
        <end position="158"/>
    </location>
</feature>
<protein>
    <recommendedName>
        <fullName evidence="8">Iron-sulfur cluster assembly factor IBA57, mitochondrial</fullName>
    </recommendedName>
    <alternativeName>
        <fullName evidence="5">Iron-sulfur cluster assembly factor homolog</fullName>
    </alternativeName>
</protein>
<evidence type="ECO:0000313" key="12">
    <source>
        <dbReference type="Proteomes" id="UP000694387"/>
    </source>
</evidence>
<dbReference type="Pfam" id="PF25455">
    <property type="entry name" value="Beta-barrel_CAF17_C"/>
    <property type="match status" value="1"/>
</dbReference>
<dbReference type="FunFam" id="3.30.1360.120:FF:000015">
    <property type="entry name" value="IBA57, iron-sulfur cluster assembly"/>
    <property type="match status" value="1"/>
</dbReference>
<organism evidence="11 12">
    <name type="scientific">Equus asinus</name>
    <name type="common">Donkey</name>
    <name type="synonym">Equus africanus asinus</name>
    <dbReference type="NCBI Taxonomy" id="9793"/>
    <lineage>
        <taxon>Eukaryota</taxon>
        <taxon>Metazoa</taxon>
        <taxon>Chordata</taxon>
        <taxon>Craniata</taxon>
        <taxon>Vertebrata</taxon>
        <taxon>Euteleostomi</taxon>
        <taxon>Mammalia</taxon>
        <taxon>Eutheria</taxon>
        <taxon>Laurasiatheria</taxon>
        <taxon>Perissodactyla</taxon>
        <taxon>Equidae</taxon>
        <taxon>Equus</taxon>
    </lineage>
</organism>
<reference evidence="11 12" key="1">
    <citation type="journal article" date="2020" name="Nat. Commun.">
        <title>Donkey genomes provide new insights into domestication and selection for coat color.</title>
        <authorList>
            <person name="Wang"/>
            <person name="C."/>
            <person name="Li"/>
            <person name="H."/>
            <person name="Guo"/>
            <person name="Y."/>
            <person name="Huang"/>
            <person name="J."/>
            <person name="Sun"/>
            <person name="Y."/>
            <person name="Min"/>
            <person name="J."/>
            <person name="Wang"/>
            <person name="J."/>
            <person name="Fang"/>
            <person name="X."/>
            <person name="Zhao"/>
            <person name="Z."/>
            <person name="Wang"/>
            <person name="S."/>
            <person name="Zhang"/>
            <person name="Y."/>
            <person name="Liu"/>
            <person name="Q."/>
            <person name="Jiang"/>
            <person name="Q."/>
            <person name="Wang"/>
            <person name="X."/>
            <person name="Guo"/>
            <person name="Y."/>
            <person name="Yang"/>
            <person name="C."/>
            <person name="Wang"/>
            <person name="Y."/>
            <person name="Tian"/>
            <person name="F."/>
            <person name="Zhuang"/>
            <person name="G."/>
            <person name="Fan"/>
            <person name="Y."/>
            <person name="Gao"/>
            <person name="Q."/>
            <person name="Li"/>
            <person name="Y."/>
            <person name="Ju"/>
            <person name="Z."/>
            <person name="Li"/>
            <person name="J."/>
            <person name="Li"/>
            <person name="R."/>
            <person name="Hou"/>
            <person name="M."/>
            <person name="Yang"/>
            <person name="G."/>
            <person name="Liu"/>
            <person name="G."/>
            <person name="Liu"/>
            <person name="W."/>
            <person name="Guo"/>
            <person name="J."/>
            <person name="Pan"/>
            <person name="S."/>
            <person name="Fan"/>
            <person name="G."/>
            <person name="Zhang"/>
            <person name="W."/>
            <person name="Zhang"/>
            <person name="R."/>
            <person name="Yu"/>
            <person name="J."/>
            <person name="Zhang"/>
            <person name="X."/>
            <person name="Yin"/>
            <person name="Q."/>
            <person name="Ji"/>
            <person name="C."/>
            <person name="Jin"/>
            <person name="Y."/>
            <person name="Yue"/>
            <person name="G."/>
            <person name="Liu"/>
            <person name="M."/>
            <person name="Xu"/>
            <person name="J."/>
            <person name="Liu"/>
            <person name="S."/>
            <person name="Jordana"/>
            <person name="J."/>
            <person name="Noce"/>
            <person name="A."/>
            <person name="Amills"/>
            <person name="M."/>
            <person name="Wu"/>
            <person name="D.D."/>
            <person name="Li"/>
            <person name="S."/>
            <person name="Zhou"/>
            <person name="X. and Zhong"/>
            <person name="J."/>
        </authorList>
    </citation>
    <scope>NUCLEOTIDE SEQUENCE [LARGE SCALE GENOMIC DNA]</scope>
</reference>
<evidence type="ECO:0000256" key="5">
    <source>
        <dbReference type="ARBA" id="ARBA00075513"/>
    </source>
</evidence>
<evidence type="ECO:0000256" key="2">
    <source>
        <dbReference type="ARBA" id="ARBA00022946"/>
    </source>
</evidence>
<evidence type="ECO:0000256" key="3">
    <source>
        <dbReference type="ARBA" id="ARBA00023128"/>
    </source>
</evidence>
<dbReference type="InterPro" id="IPR057460">
    <property type="entry name" value="CAF17_C"/>
</dbReference>
<dbReference type="GO" id="GO:0005759">
    <property type="term" value="C:mitochondrial matrix"/>
    <property type="evidence" value="ECO:0007669"/>
    <property type="project" value="TreeGrafter"/>
</dbReference>
<reference evidence="11" key="3">
    <citation type="submission" date="2025-09" db="UniProtKB">
        <authorList>
            <consortium name="Ensembl"/>
        </authorList>
    </citation>
    <scope>IDENTIFICATION</scope>
</reference>
<evidence type="ECO:0000256" key="6">
    <source>
        <dbReference type="ARBA" id="ARBA00093401"/>
    </source>
</evidence>
<keyword evidence="4" id="KW-0350">Heme biosynthesis</keyword>
<accession>A0A9L0KDH3</accession>
<dbReference type="InterPro" id="IPR027266">
    <property type="entry name" value="TrmE/GcvT-like"/>
</dbReference>
<dbReference type="Gene3D" id="3.30.1360.120">
    <property type="entry name" value="Probable tRNA modification gtpase trme, domain 1"/>
    <property type="match status" value="1"/>
</dbReference>
<evidence type="ECO:0000256" key="9">
    <source>
        <dbReference type="SAM" id="MobiDB-lite"/>
    </source>
</evidence>
<sequence>AAPANLSNRGGVGEPPIWSRWSGAQPTPGPGAGVCSGALAGLSPDPRGPAPCPGERRLDESQAGRCGRRRAWSADRTRAGVQRNRSEGQRHAHPAGHSASANPGPPAGTRRSGRRAAADDANAPTPAQRWERGRPDGTASRRPAARRAAQARRAAAAEPGRRLTDSARARPRPQGPLWRPLPPPAARAAPSRRLTRAQDGGCGIAPRHGSGARRPGVALAAARGPGRRLAHTSGLHGGDAAGGQAWACFPLGERALLRVRGPDSAPFLLGLLTNELPLPGPADGAGPPPARAGYAHFLNVQGRTLYDVILYGLLERTDQAPAFLLECDRAALGALQRHLALHRVRRKVTVEPRPELRVWAVLPGSPEEACGAAPLQEPAGSVAILARDPRTSRMGWRLLAEGQGPALVPGGRLGELQDYHRHRYQQGVPEGVHDLPPGVALPLESNLAFMNGVSFTKGCYVGQELTARTHHMGVIRKRLFPVQFSGPLPASGIAPGTSVLTESGQAAGKYRAGQGDVGLALLQLEKIRGPLHIRTAESDRVALTASVPDWWPTAPK</sequence>
<gene>
    <name evidence="11" type="primary">IBA57</name>
</gene>
<evidence type="ECO:0000256" key="4">
    <source>
        <dbReference type="ARBA" id="ARBA00023133"/>
    </source>
</evidence>
<evidence type="ECO:0000256" key="8">
    <source>
        <dbReference type="ARBA" id="ARBA00093625"/>
    </source>
</evidence>
<comment type="similarity">
    <text evidence="7">Belongs to the GcvT family. CAF17/IBA57 subfamily.</text>
</comment>
<name>A0A9L0KDH3_EQUAS</name>
<feature type="compositionally biased region" description="Basic and acidic residues" evidence="9">
    <location>
        <begin position="72"/>
        <end position="90"/>
    </location>
</feature>
<keyword evidence="3" id="KW-0496">Mitochondrion</keyword>
<dbReference type="InterPro" id="IPR045179">
    <property type="entry name" value="YgfZ/GcvT"/>
</dbReference>
<evidence type="ECO:0000256" key="1">
    <source>
        <dbReference type="ARBA" id="ARBA00004173"/>
    </source>
</evidence>
<dbReference type="PANTHER" id="PTHR22602:SF0">
    <property type="entry name" value="TRANSFERASE CAF17, MITOCHONDRIAL-RELATED"/>
    <property type="match status" value="1"/>
</dbReference>
<dbReference type="PANTHER" id="PTHR22602">
    <property type="entry name" value="TRANSFERASE CAF17, MITOCHONDRIAL-RELATED"/>
    <property type="match status" value="1"/>
</dbReference>
<proteinExistence type="inferred from homology"/>
<reference evidence="11" key="2">
    <citation type="submission" date="2025-08" db="UniProtKB">
        <authorList>
            <consortium name="Ensembl"/>
        </authorList>
    </citation>
    <scope>IDENTIFICATION</scope>
</reference>
<comment type="subcellular location">
    <subcellularLocation>
        <location evidence="1">Mitochondrion</location>
    </subcellularLocation>
</comment>
<dbReference type="GO" id="GO:0016226">
    <property type="term" value="P:iron-sulfur cluster assembly"/>
    <property type="evidence" value="ECO:0007669"/>
    <property type="project" value="TreeGrafter"/>
</dbReference>
<dbReference type="SUPFAM" id="SSF103025">
    <property type="entry name" value="Folate-binding domain"/>
    <property type="match status" value="1"/>
</dbReference>
<comment type="function">
    <text evidence="6">Mitochondrial protein involved in the maturation of mitochondrial [4Fe-4S]-proteins in the late stage of the iron-sulfur cluster assembly pathway. Operates in cooperation with ISCA2 in the maturation of [4Fe-4S] proteins.</text>
</comment>
<keyword evidence="2" id="KW-0809">Transit peptide</keyword>
<feature type="domain" description="CAF17 C-terminal" evidence="10">
    <location>
        <begin position="476"/>
        <end position="552"/>
    </location>
</feature>
<dbReference type="GO" id="GO:0006783">
    <property type="term" value="P:heme biosynthetic process"/>
    <property type="evidence" value="ECO:0007669"/>
    <property type="project" value="UniProtKB-KW"/>
</dbReference>
<dbReference type="GeneTree" id="ENSGT00390000006465"/>
<dbReference type="Proteomes" id="UP000694387">
    <property type="component" value="Chromosome 9"/>
</dbReference>
<keyword evidence="12" id="KW-1185">Reference proteome</keyword>
<evidence type="ECO:0000259" key="10">
    <source>
        <dbReference type="Pfam" id="PF25455"/>
    </source>
</evidence>
<evidence type="ECO:0000313" key="11">
    <source>
        <dbReference type="Ensembl" id="ENSEASP00005059325.1"/>
    </source>
</evidence>
<dbReference type="AlphaFoldDB" id="A0A9L0KDH3"/>
<feature type="compositionally biased region" description="Basic and acidic residues" evidence="9">
    <location>
        <begin position="159"/>
        <end position="168"/>
    </location>
</feature>
<dbReference type="NCBIfam" id="TIGR03317">
    <property type="entry name" value="ygfZ_signature"/>
    <property type="match status" value="1"/>
</dbReference>